<evidence type="ECO:0000256" key="10">
    <source>
        <dbReference type="ARBA" id="ARBA00023136"/>
    </source>
</evidence>
<dbReference type="STRING" id="225848.Sps_01577"/>
<dbReference type="KEGG" id="spsw:Sps_01577"/>
<dbReference type="PROSITE" id="PS50885">
    <property type="entry name" value="HAMP"/>
    <property type="match status" value="1"/>
</dbReference>
<dbReference type="PROSITE" id="PS50109">
    <property type="entry name" value="HIS_KIN"/>
    <property type="match status" value="1"/>
</dbReference>
<proteinExistence type="predicted"/>
<organism evidence="14 15">
    <name type="scientific">Shewanella psychrophila</name>
    <dbReference type="NCBI Taxonomy" id="225848"/>
    <lineage>
        <taxon>Bacteria</taxon>
        <taxon>Pseudomonadati</taxon>
        <taxon>Pseudomonadota</taxon>
        <taxon>Gammaproteobacteria</taxon>
        <taxon>Alteromonadales</taxon>
        <taxon>Shewanellaceae</taxon>
        <taxon>Shewanella</taxon>
    </lineage>
</organism>
<dbReference type="EC" id="2.7.13.3" evidence="3"/>
<sequence length="446" mass="49906">MVSNSLIFKRLSIRNRLFLAACFWLGGMIIIAGIVIPKLVNEYLTENMITQLQLSLDEIAGNLALNDKGKLSLTEGLSDPRFKKPYSGLYWSANSSNQLLRSRSLWDKKIQEEKGHLSKTLVGAKNEELLYISQSIYLPGVAEPVNVIVGVDRKPLEVTLEKVIAKLWLILSILFIGILLFIIAQVHWSLRPLNNLHRQLNSLKEGKQESINGEFPVELAPVVSDLNALLFHYQELLHRARNHAGNLSHAIKTPLSILRNQVSLLSNTDYKILIQSINQVQRQIDHHMSKTRVAGSIHILSVKTKPCERVDAISMAFDKVYSSRNVLLINELAQELEVLIEQADLDDMLGNLIENAYKWSNSLIRVHAKAHEEHITIFVDDDGPGIANEQLDNITKRGYRLDEEVMGSGLGLNIASEIAHSYRGSLSFKKSSMGGLSAALTLIITT</sequence>
<evidence type="ECO:0000256" key="2">
    <source>
        <dbReference type="ARBA" id="ARBA00004370"/>
    </source>
</evidence>
<dbReference type="InterPro" id="IPR005467">
    <property type="entry name" value="His_kinase_dom"/>
</dbReference>
<feature type="transmembrane region" description="Helical" evidence="11">
    <location>
        <begin position="17"/>
        <end position="36"/>
    </location>
</feature>
<evidence type="ECO:0000256" key="4">
    <source>
        <dbReference type="ARBA" id="ARBA00022553"/>
    </source>
</evidence>
<evidence type="ECO:0000256" key="9">
    <source>
        <dbReference type="ARBA" id="ARBA00023012"/>
    </source>
</evidence>
<dbReference type="Pfam" id="PF02518">
    <property type="entry name" value="HATPase_c"/>
    <property type="match status" value="1"/>
</dbReference>
<comment type="catalytic activity">
    <reaction evidence="1">
        <text>ATP + protein L-histidine = ADP + protein N-phospho-L-histidine.</text>
        <dbReference type="EC" id="2.7.13.3"/>
    </reaction>
</comment>
<accession>A0A1S6HML0</accession>
<gene>
    <name evidence="14" type="ORF">Sps_01577</name>
</gene>
<keyword evidence="6 11" id="KW-0812">Transmembrane</keyword>
<evidence type="ECO:0000256" key="11">
    <source>
        <dbReference type="SAM" id="Phobius"/>
    </source>
</evidence>
<feature type="domain" description="HAMP" evidence="13">
    <location>
        <begin position="187"/>
        <end position="238"/>
    </location>
</feature>
<dbReference type="GO" id="GO:0000155">
    <property type="term" value="F:phosphorelay sensor kinase activity"/>
    <property type="evidence" value="ECO:0007669"/>
    <property type="project" value="InterPro"/>
</dbReference>
<keyword evidence="8 11" id="KW-1133">Transmembrane helix</keyword>
<evidence type="ECO:0000313" key="14">
    <source>
        <dbReference type="EMBL" id="AQS36742.1"/>
    </source>
</evidence>
<keyword evidence="10 11" id="KW-0472">Membrane</keyword>
<dbReference type="InterPro" id="IPR004358">
    <property type="entry name" value="Sig_transdc_His_kin-like_C"/>
</dbReference>
<dbReference type="AlphaFoldDB" id="A0A1S6HML0"/>
<evidence type="ECO:0000256" key="1">
    <source>
        <dbReference type="ARBA" id="ARBA00000085"/>
    </source>
</evidence>
<dbReference type="Gene3D" id="1.10.287.130">
    <property type="match status" value="1"/>
</dbReference>
<dbReference type="PRINTS" id="PR00344">
    <property type="entry name" value="BCTRLSENSOR"/>
</dbReference>
<feature type="domain" description="Histidine kinase" evidence="12">
    <location>
        <begin position="246"/>
        <end position="446"/>
    </location>
</feature>
<evidence type="ECO:0000256" key="7">
    <source>
        <dbReference type="ARBA" id="ARBA00022777"/>
    </source>
</evidence>
<dbReference type="EMBL" id="CP014782">
    <property type="protein sequence ID" value="AQS36742.1"/>
    <property type="molecule type" value="Genomic_DNA"/>
</dbReference>
<dbReference type="SUPFAM" id="SSF55874">
    <property type="entry name" value="ATPase domain of HSP90 chaperone/DNA topoisomerase II/histidine kinase"/>
    <property type="match status" value="1"/>
</dbReference>
<dbReference type="InterPro" id="IPR003594">
    <property type="entry name" value="HATPase_dom"/>
</dbReference>
<dbReference type="InterPro" id="IPR003660">
    <property type="entry name" value="HAMP_dom"/>
</dbReference>
<evidence type="ECO:0000256" key="3">
    <source>
        <dbReference type="ARBA" id="ARBA00012438"/>
    </source>
</evidence>
<protein>
    <recommendedName>
        <fullName evidence="3">histidine kinase</fullName>
        <ecNumber evidence="3">2.7.13.3</ecNumber>
    </recommendedName>
</protein>
<dbReference type="GO" id="GO:0005886">
    <property type="term" value="C:plasma membrane"/>
    <property type="evidence" value="ECO:0007669"/>
    <property type="project" value="TreeGrafter"/>
</dbReference>
<dbReference type="InterPro" id="IPR036097">
    <property type="entry name" value="HisK_dim/P_sf"/>
</dbReference>
<keyword evidence="7 14" id="KW-0418">Kinase</keyword>
<feature type="transmembrane region" description="Helical" evidence="11">
    <location>
        <begin position="167"/>
        <end position="190"/>
    </location>
</feature>
<reference evidence="14 15" key="1">
    <citation type="submission" date="2016-03" db="EMBL/GenBank/DDBJ databases">
        <title>Complete genome sequence of Shewanella psychrophila WP2, a deep sea bacterium isolated from west Pacific sediment.</title>
        <authorList>
            <person name="Xu G."/>
            <person name="Jian H."/>
        </authorList>
    </citation>
    <scope>NUCLEOTIDE SEQUENCE [LARGE SCALE GENOMIC DNA]</scope>
    <source>
        <strain evidence="14 15">WP2</strain>
    </source>
</reference>
<dbReference type="SMART" id="SM00387">
    <property type="entry name" value="HATPase_c"/>
    <property type="match status" value="1"/>
</dbReference>
<evidence type="ECO:0000259" key="13">
    <source>
        <dbReference type="PROSITE" id="PS50885"/>
    </source>
</evidence>
<evidence type="ECO:0000256" key="6">
    <source>
        <dbReference type="ARBA" id="ARBA00022692"/>
    </source>
</evidence>
<keyword evidence="4" id="KW-0597">Phosphoprotein</keyword>
<evidence type="ECO:0000259" key="12">
    <source>
        <dbReference type="PROSITE" id="PS50109"/>
    </source>
</evidence>
<dbReference type="Gene3D" id="3.30.565.10">
    <property type="entry name" value="Histidine kinase-like ATPase, C-terminal domain"/>
    <property type="match status" value="1"/>
</dbReference>
<dbReference type="PANTHER" id="PTHR45436">
    <property type="entry name" value="SENSOR HISTIDINE KINASE YKOH"/>
    <property type="match status" value="1"/>
</dbReference>
<evidence type="ECO:0000256" key="8">
    <source>
        <dbReference type="ARBA" id="ARBA00022989"/>
    </source>
</evidence>
<dbReference type="PANTHER" id="PTHR45436:SF5">
    <property type="entry name" value="SENSOR HISTIDINE KINASE TRCS"/>
    <property type="match status" value="1"/>
</dbReference>
<comment type="subcellular location">
    <subcellularLocation>
        <location evidence="2">Membrane</location>
    </subcellularLocation>
</comment>
<evidence type="ECO:0000313" key="15">
    <source>
        <dbReference type="Proteomes" id="UP000189545"/>
    </source>
</evidence>
<dbReference type="InterPro" id="IPR050428">
    <property type="entry name" value="TCS_sensor_his_kinase"/>
</dbReference>
<dbReference type="Proteomes" id="UP000189545">
    <property type="component" value="Chromosome"/>
</dbReference>
<keyword evidence="5" id="KW-0808">Transferase</keyword>
<name>A0A1S6HML0_9GAMM</name>
<evidence type="ECO:0000256" key="5">
    <source>
        <dbReference type="ARBA" id="ARBA00022679"/>
    </source>
</evidence>
<keyword evidence="9" id="KW-0902">Two-component regulatory system</keyword>
<dbReference type="OrthoDB" id="9809567at2"/>
<keyword evidence="15" id="KW-1185">Reference proteome</keyword>
<dbReference type="SUPFAM" id="SSF47384">
    <property type="entry name" value="Homodimeric domain of signal transducing histidine kinase"/>
    <property type="match status" value="1"/>
</dbReference>
<dbReference type="InterPro" id="IPR036890">
    <property type="entry name" value="HATPase_C_sf"/>
</dbReference>